<accession>A0A0B4GKB6</accession>
<dbReference type="AlphaFoldDB" id="A0A0B4GKB6"/>
<proteinExistence type="predicted"/>
<name>A0A0B4GKB6_METGA</name>
<keyword evidence="3" id="KW-1185">Reference proteome</keyword>
<evidence type="ECO:0008006" key="4">
    <source>
        <dbReference type="Google" id="ProtNLM"/>
    </source>
</evidence>
<evidence type="ECO:0000313" key="2">
    <source>
        <dbReference type="EMBL" id="KID82988.1"/>
    </source>
</evidence>
<dbReference type="HOGENOM" id="CLU_168414_1_0_1"/>
<protein>
    <recommendedName>
        <fullName evidence="4">Hydrophobin</fullName>
    </recommendedName>
</protein>
<keyword evidence="1" id="KW-0732">Signal</keyword>
<dbReference type="Proteomes" id="UP000031192">
    <property type="component" value="Unassembled WGS sequence"/>
</dbReference>
<dbReference type="EMBL" id="AZNH01000070">
    <property type="protein sequence ID" value="KID82988.1"/>
    <property type="molecule type" value="Genomic_DNA"/>
</dbReference>
<sequence>MKFVAAVLTLAAVATAAPAEVVARTNPPTGGTCNLTGNNDGHVTCCGGLLGGLLCNVLAIGSTCNSGQSVYCCNSSQSGLINIGLLNCVDLL</sequence>
<evidence type="ECO:0000313" key="3">
    <source>
        <dbReference type="Proteomes" id="UP000031192"/>
    </source>
</evidence>
<organism evidence="2 3">
    <name type="scientific">Metarhizium guizhouense (strain ARSEF 977)</name>
    <dbReference type="NCBI Taxonomy" id="1276136"/>
    <lineage>
        <taxon>Eukaryota</taxon>
        <taxon>Fungi</taxon>
        <taxon>Dikarya</taxon>
        <taxon>Ascomycota</taxon>
        <taxon>Pezizomycotina</taxon>
        <taxon>Sordariomycetes</taxon>
        <taxon>Hypocreomycetidae</taxon>
        <taxon>Hypocreales</taxon>
        <taxon>Clavicipitaceae</taxon>
        <taxon>Metarhizium</taxon>
    </lineage>
</organism>
<comment type="caution">
    <text evidence="2">The sequence shown here is derived from an EMBL/GenBank/DDBJ whole genome shotgun (WGS) entry which is preliminary data.</text>
</comment>
<gene>
    <name evidence="2" type="ORF">MGU_09745</name>
</gene>
<evidence type="ECO:0000256" key="1">
    <source>
        <dbReference type="SAM" id="SignalP"/>
    </source>
</evidence>
<reference evidence="2 3" key="1">
    <citation type="journal article" date="2014" name="Proc. Natl. Acad. Sci. U.S.A.">
        <title>Trajectory and genomic determinants of fungal-pathogen speciation and host adaptation.</title>
        <authorList>
            <person name="Hu X."/>
            <person name="Xiao G."/>
            <person name="Zheng P."/>
            <person name="Shang Y."/>
            <person name="Su Y."/>
            <person name="Zhang X."/>
            <person name="Liu X."/>
            <person name="Zhan S."/>
            <person name="St Leger R.J."/>
            <person name="Wang C."/>
        </authorList>
    </citation>
    <scope>NUCLEOTIDE SEQUENCE [LARGE SCALE GENOMIC DNA]</scope>
    <source>
        <strain evidence="2 3">ARSEF 977</strain>
    </source>
</reference>
<feature type="chain" id="PRO_5002089567" description="Hydrophobin" evidence="1">
    <location>
        <begin position="17"/>
        <end position="92"/>
    </location>
</feature>
<feature type="signal peptide" evidence="1">
    <location>
        <begin position="1"/>
        <end position="16"/>
    </location>
</feature>